<comment type="caution">
    <text evidence="4">The sequence shown here is derived from an EMBL/GenBank/DDBJ whole genome shotgun (WGS) entry which is preliminary data.</text>
</comment>
<dbReference type="GO" id="GO:0005524">
    <property type="term" value="F:ATP binding"/>
    <property type="evidence" value="ECO:0007669"/>
    <property type="project" value="UniProtKB-KW"/>
</dbReference>
<dbReference type="OrthoDB" id="358216at2"/>
<dbReference type="PANTHER" id="PTHR12280:SF20">
    <property type="entry name" value="4'-PHOSPHOPANTETHEINE PHOSPHATASE"/>
    <property type="match status" value="1"/>
</dbReference>
<dbReference type="EMBL" id="JRNU01000029">
    <property type="protein sequence ID" value="KGF51645.1"/>
    <property type="molecule type" value="Genomic_DNA"/>
</dbReference>
<keyword evidence="3" id="KW-0173">Coenzyme A biosynthesis</keyword>
<dbReference type="NCBIfam" id="NF009842">
    <property type="entry name" value="PRK13317.1"/>
    <property type="match status" value="1"/>
</dbReference>
<dbReference type="Gene3D" id="3.30.420.40">
    <property type="match status" value="1"/>
</dbReference>
<dbReference type="GO" id="GO:0004594">
    <property type="term" value="F:pantothenate kinase activity"/>
    <property type="evidence" value="ECO:0007669"/>
    <property type="project" value="TreeGrafter"/>
</dbReference>
<keyword evidence="2" id="KW-0067">ATP-binding</keyword>
<proteinExistence type="predicted"/>
<dbReference type="Proteomes" id="UP000029614">
    <property type="component" value="Unassembled WGS sequence"/>
</dbReference>
<evidence type="ECO:0000256" key="2">
    <source>
        <dbReference type="ARBA" id="ARBA00022840"/>
    </source>
</evidence>
<reference evidence="4 5" key="1">
    <citation type="submission" date="2014-07" db="EMBL/GenBank/DDBJ databases">
        <authorList>
            <person name="McCorrison J."/>
            <person name="Sanka R."/>
            <person name="Torralba M."/>
            <person name="Gillis M."/>
            <person name="Haft D.H."/>
            <person name="Methe B."/>
            <person name="Sutton G."/>
            <person name="Nelson K.E."/>
        </authorList>
    </citation>
    <scope>NUCLEOTIDE SEQUENCE [LARGE SCALE GENOMIC DNA]</scope>
    <source>
        <strain evidence="4 5">DNF00058</strain>
    </source>
</reference>
<dbReference type="InterPro" id="IPR043129">
    <property type="entry name" value="ATPase_NBD"/>
</dbReference>
<evidence type="ECO:0000313" key="4">
    <source>
        <dbReference type="EMBL" id="KGF51645.1"/>
    </source>
</evidence>
<dbReference type="AlphaFoldDB" id="A0A096AXT8"/>
<protein>
    <submittedName>
        <fullName evidence="4">Pantothenate kinase</fullName>
    </submittedName>
</protein>
<evidence type="ECO:0000256" key="3">
    <source>
        <dbReference type="ARBA" id="ARBA00022993"/>
    </source>
</evidence>
<dbReference type="CDD" id="cd24085">
    <property type="entry name" value="ASKHA_NBD_PanK-II_bac"/>
    <property type="match status" value="1"/>
</dbReference>
<dbReference type="GO" id="GO:0005829">
    <property type="term" value="C:cytosol"/>
    <property type="evidence" value="ECO:0007669"/>
    <property type="project" value="TreeGrafter"/>
</dbReference>
<gene>
    <name evidence="4" type="ORF">HMPREF9302_06635</name>
</gene>
<dbReference type="GO" id="GO:0015937">
    <property type="term" value="P:coenzyme A biosynthetic process"/>
    <property type="evidence" value="ECO:0007669"/>
    <property type="project" value="UniProtKB-KW"/>
</dbReference>
<evidence type="ECO:0000256" key="1">
    <source>
        <dbReference type="ARBA" id="ARBA00022741"/>
    </source>
</evidence>
<keyword evidence="4" id="KW-0808">Transferase</keyword>
<name>A0A096AXT8_9BACT</name>
<accession>A0A096AXT8</accession>
<keyword evidence="5" id="KW-1185">Reference proteome</keyword>
<keyword evidence="4" id="KW-0418">Kinase</keyword>
<evidence type="ECO:0000313" key="5">
    <source>
        <dbReference type="Proteomes" id="UP000029614"/>
    </source>
</evidence>
<dbReference type="PANTHER" id="PTHR12280">
    <property type="entry name" value="PANTOTHENATE KINASE"/>
    <property type="match status" value="1"/>
</dbReference>
<keyword evidence="1" id="KW-0547">Nucleotide-binding</keyword>
<dbReference type="RefSeq" id="WP_036855874.1">
    <property type="nucleotide sequence ID" value="NZ_JRNU01000029.1"/>
</dbReference>
<dbReference type="SUPFAM" id="SSF53067">
    <property type="entry name" value="Actin-like ATPase domain"/>
    <property type="match status" value="1"/>
</dbReference>
<organism evidence="4 5">
    <name type="scientific">Prevotella amnii DNF00058</name>
    <dbReference type="NCBI Taxonomy" id="1401066"/>
    <lineage>
        <taxon>Bacteria</taxon>
        <taxon>Pseudomonadati</taxon>
        <taxon>Bacteroidota</taxon>
        <taxon>Bacteroidia</taxon>
        <taxon>Bacteroidales</taxon>
        <taxon>Prevotellaceae</taxon>
        <taxon>Prevotella</taxon>
    </lineage>
</organism>
<dbReference type="Pfam" id="PF03630">
    <property type="entry name" value="Fumble"/>
    <property type="match status" value="1"/>
</dbReference>
<dbReference type="InterPro" id="IPR004567">
    <property type="entry name" value="Type_II_PanK"/>
</dbReference>
<sequence>MKISIGIDVGISTTKIVGLREGKVVKPMRIKATDPVTSLYGAFGKYLYDNKIGLSDIDKVLLTGVGAAYINKPVYGLPTFKADEFLADGLGAQYESKLQKMIVVSMGTGTSLVKCDNNKINHIGGIGIGGGTLSGLSRLLLKTDDFHEIVSLARKGDISHINLQIKDISSKPLPGLPMDATASLFANAQGTASREDIALGLICMVLQSIGSASILSALNTDIQDFVLIGNLTLLPQCEHIFSLMEQIYNVHFIIPKYSEFCTTIGVALQATMIDENDKSRVI</sequence>